<dbReference type="GO" id="GO:0000160">
    <property type="term" value="P:phosphorelay signal transduction system"/>
    <property type="evidence" value="ECO:0007669"/>
    <property type="project" value="UniProtKB-KW"/>
</dbReference>
<evidence type="ECO:0000256" key="9">
    <source>
        <dbReference type="ARBA" id="ARBA00023012"/>
    </source>
</evidence>
<evidence type="ECO:0000256" key="1">
    <source>
        <dbReference type="ARBA" id="ARBA00000085"/>
    </source>
</evidence>
<dbReference type="Gene3D" id="3.30.565.10">
    <property type="entry name" value="Histidine kinase-like ATPase, C-terminal domain"/>
    <property type="match status" value="1"/>
</dbReference>
<sequence>MTPPRGSLTRRLLLASLVLVLVILPLVGGGLSYSFRESASASFDERLSSMHRVLLAALDRDPQSGALVVNDSLGDARFDQVFSGWYWQISDGERLSRGSRSLWDQRLPITASPDTVWRTIEGPRGQRLRLVERSLRLSGHPHPVHVSLAVSRQELDAEVARFEWLLWLSLLGLGVLLLTGLALQIRWGLAPLRSLHADLAAVKGGQRERLDTRLPTELAELAVTMNEVLDHDRRLIERGRATAGNLAHALKTPVSVLMTQAERLPETERARMRQELGRIDAAVRHHLARASAVGSAALAARVRLARVLAPVLDGLSRLATRRGIRLETRVADGLALRIDPNDLQELTGNLLENAIDWARTRVELDLWLEGDSVRLRLEDDGPGMSAQEREAVLKRGVRLDERRPGSGLGLSIVEELVSLYGGTMTLDRAALGGLRVSVTLPGGLLEKAPAE</sequence>
<keyword evidence="6 11" id="KW-0812">Transmembrane</keyword>
<keyword evidence="5" id="KW-0808">Transferase</keyword>
<evidence type="ECO:0000259" key="12">
    <source>
        <dbReference type="PROSITE" id="PS50109"/>
    </source>
</evidence>
<dbReference type="EMBL" id="CP098827">
    <property type="protein sequence ID" value="XBO70532.1"/>
    <property type="molecule type" value="Genomic_DNA"/>
</dbReference>
<dbReference type="InterPro" id="IPR003594">
    <property type="entry name" value="HATPase_dom"/>
</dbReference>
<dbReference type="PRINTS" id="PR00344">
    <property type="entry name" value="BCTRLSENSOR"/>
</dbReference>
<dbReference type="Pfam" id="PF02518">
    <property type="entry name" value="HATPase_c"/>
    <property type="match status" value="1"/>
</dbReference>
<evidence type="ECO:0000256" key="2">
    <source>
        <dbReference type="ARBA" id="ARBA00004370"/>
    </source>
</evidence>
<evidence type="ECO:0000256" key="4">
    <source>
        <dbReference type="ARBA" id="ARBA00022553"/>
    </source>
</evidence>
<dbReference type="SMART" id="SM00387">
    <property type="entry name" value="HATPase_c"/>
    <property type="match status" value="1"/>
</dbReference>
<dbReference type="RefSeq" id="WP_348827135.1">
    <property type="nucleotide sequence ID" value="NZ_CP098827.1"/>
</dbReference>
<gene>
    <name evidence="14" type="ORF">NFG58_18265</name>
</gene>
<dbReference type="InterPro" id="IPR005467">
    <property type="entry name" value="His_kinase_dom"/>
</dbReference>
<evidence type="ECO:0000256" key="10">
    <source>
        <dbReference type="ARBA" id="ARBA00023136"/>
    </source>
</evidence>
<dbReference type="EC" id="2.7.13.3" evidence="3"/>
<evidence type="ECO:0000256" key="11">
    <source>
        <dbReference type="SAM" id="Phobius"/>
    </source>
</evidence>
<evidence type="ECO:0000256" key="8">
    <source>
        <dbReference type="ARBA" id="ARBA00022989"/>
    </source>
</evidence>
<organism evidence="14">
    <name type="scientific">Halomonas sp. RT37</name>
    <dbReference type="NCBI Taxonomy" id="2950872"/>
    <lineage>
        <taxon>Bacteria</taxon>
        <taxon>Pseudomonadati</taxon>
        <taxon>Pseudomonadota</taxon>
        <taxon>Gammaproteobacteria</taxon>
        <taxon>Oceanospirillales</taxon>
        <taxon>Halomonadaceae</taxon>
        <taxon>Halomonas</taxon>
    </lineage>
</organism>
<keyword evidence="10 11" id="KW-0472">Membrane</keyword>
<keyword evidence="8 11" id="KW-1133">Transmembrane helix</keyword>
<comment type="subcellular location">
    <subcellularLocation>
        <location evidence="2">Membrane</location>
    </subcellularLocation>
</comment>
<protein>
    <recommendedName>
        <fullName evidence="3">histidine kinase</fullName>
        <ecNumber evidence="3">2.7.13.3</ecNumber>
    </recommendedName>
</protein>
<dbReference type="Gene3D" id="1.10.287.130">
    <property type="match status" value="1"/>
</dbReference>
<comment type="catalytic activity">
    <reaction evidence="1">
        <text>ATP + protein L-histidine = ADP + protein N-phospho-L-histidine.</text>
        <dbReference type="EC" id="2.7.13.3"/>
    </reaction>
</comment>
<name>A0AAU7KFU2_9GAMM</name>
<evidence type="ECO:0000256" key="3">
    <source>
        <dbReference type="ARBA" id="ARBA00012438"/>
    </source>
</evidence>
<dbReference type="GO" id="GO:0004673">
    <property type="term" value="F:protein histidine kinase activity"/>
    <property type="evidence" value="ECO:0007669"/>
    <property type="project" value="UniProtKB-EC"/>
</dbReference>
<feature type="domain" description="HAMP" evidence="13">
    <location>
        <begin position="186"/>
        <end position="237"/>
    </location>
</feature>
<dbReference type="AlphaFoldDB" id="A0AAU7KFU2"/>
<evidence type="ECO:0000313" key="14">
    <source>
        <dbReference type="EMBL" id="XBO70532.1"/>
    </source>
</evidence>
<dbReference type="GO" id="GO:0005886">
    <property type="term" value="C:plasma membrane"/>
    <property type="evidence" value="ECO:0007669"/>
    <property type="project" value="TreeGrafter"/>
</dbReference>
<dbReference type="InterPro" id="IPR004358">
    <property type="entry name" value="Sig_transdc_His_kin-like_C"/>
</dbReference>
<dbReference type="SUPFAM" id="SSF55874">
    <property type="entry name" value="ATPase domain of HSP90 chaperone/DNA topoisomerase II/histidine kinase"/>
    <property type="match status" value="1"/>
</dbReference>
<dbReference type="PANTHER" id="PTHR45436:SF5">
    <property type="entry name" value="SENSOR HISTIDINE KINASE TRCS"/>
    <property type="match status" value="1"/>
</dbReference>
<feature type="domain" description="Histidine kinase" evidence="12">
    <location>
        <begin position="245"/>
        <end position="444"/>
    </location>
</feature>
<dbReference type="InterPro" id="IPR036890">
    <property type="entry name" value="HATPase_C_sf"/>
</dbReference>
<keyword evidence="4" id="KW-0597">Phosphoprotein</keyword>
<dbReference type="PROSITE" id="PS50885">
    <property type="entry name" value="HAMP"/>
    <property type="match status" value="1"/>
</dbReference>
<feature type="transmembrane region" description="Helical" evidence="11">
    <location>
        <begin position="12"/>
        <end position="35"/>
    </location>
</feature>
<reference evidence="14" key="1">
    <citation type="submission" date="2022-06" db="EMBL/GenBank/DDBJ databases">
        <title>A novel DMS-producing enzyme.</title>
        <authorList>
            <person name="Zhang Y."/>
        </authorList>
    </citation>
    <scope>NUCLEOTIDE SEQUENCE</scope>
    <source>
        <strain evidence="14">RT37</strain>
    </source>
</reference>
<dbReference type="InterPro" id="IPR003660">
    <property type="entry name" value="HAMP_dom"/>
</dbReference>
<dbReference type="PANTHER" id="PTHR45436">
    <property type="entry name" value="SENSOR HISTIDINE KINASE YKOH"/>
    <property type="match status" value="1"/>
</dbReference>
<accession>A0AAU7KFU2</accession>
<evidence type="ECO:0000259" key="13">
    <source>
        <dbReference type="PROSITE" id="PS50885"/>
    </source>
</evidence>
<dbReference type="PROSITE" id="PS50109">
    <property type="entry name" value="HIS_KIN"/>
    <property type="match status" value="1"/>
</dbReference>
<keyword evidence="9" id="KW-0902">Two-component regulatory system</keyword>
<dbReference type="InterPro" id="IPR050428">
    <property type="entry name" value="TCS_sensor_his_kinase"/>
</dbReference>
<keyword evidence="7 14" id="KW-0418">Kinase</keyword>
<evidence type="ECO:0000256" key="6">
    <source>
        <dbReference type="ARBA" id="ARBA00022692"/>
    </source>
</evidence>
<evidence type="ECO:0000256" key="7">
    <source>
        <dbReference type="ARBA" id="ARBA00022777"/>
    </source>
</evidence>
<evidence type="ECO:0000256" key="5">
    <source>
        <dbReference type="ARBA" id="ARBA00022679"/>
    </source>
</evidence>
<proteinExistence type="predicted"/>